<accession>A0A833LYW7</accession>
<dbReference type="GO" id="GO:0005737">
    <property type="term" value="C:cytoplasm"/>
    <property type="evidence" value="ECO:0007669"/>
    <property type="project" value="TreeGrafter"/>
</dbReference>
<gene>
    <name evidence="6" type="ORF">F9K24_10225</name>
</gene>
<dbReference type="EC" id="2.3.2.8" evidence="6"/>
<evidence type="ECO:0000259" key="5">
    <source>
        <dbReference type="Pfam" id="PF04377"/>
    </source>
</evidence>
<keyword evidence="2 6" id="KW-0808">Transferase</keyword>
<organism evidence="6 7">
    <name type="scientific">Leptonema illini</name>
    <dbReference type="NCBI Taxonomy" id="183"/>
    <lineage>
        <taxon>Bacteria</taxon>
        <taxon>Pseudomonadati</taxon>
        <taxon>Spirochaetota</taxon>
        <taxon>Spirochaetia</taxon>
        <taxon>Leptospirales</taxon>
        <taxon>Leptospiraceae</taxon>
        <taxon>Leptonema</taxon>
    </lineage>
</organism>
<name>A0A833LYW7_9LEPT</name>
<dbReference type="InterPro" id="IPR030700">
    <property type="entry name" value="N-end_Aminoacyl_Trfase"/>
</dbReference>
<evidence type="ECO:0000256" key="3">
    <source>
        <dbReference type="ARBA" id="ARBA00023315"/>
    </source>
</evidence>
<dbReference type="Proteomes" id="UP000460298">
    <property type="component" value="Unassembled WGS sequence"/>
</dbReference>
<evidence type="ECO:0000313" key="7">
    <source>
        <dbReference type="Proteomes" id="UP000460298"/>
    </source>
</evidence>
<dbReference type="GO" id="GO:0071596">
    <property type="term" value="P:ubiquitin-dependent protein catabolic process via the N-end rule pathway"/>
    <property type="evidence" value="ECO:0007669"/>
    <property type="project" value="InterPro"/>
</dbReference>
<sequence length="250" mass="29023">MKLSPERRYEIENALYLGHHNHRCSYLPDRMASLLYLDGSLDAATYRELLDEGYRRTGSGLYRPDCAGCQECRVLRIPLASFSMTDSQRRVWKKGQRVFTYSLQKPEFDPKKLRLYRRYLLYQHRTYESDLDEQGYREFFVSSFLGANTKELVLLHNGRPVGLSIIDIVEDVLSSVYFFFDPDVARYSPGVYSMLLEMHLAREMGLAYHYPGYFIEGCPAMNYKARFGPAEILSGEDFTPVPGQQKKSLL</sequence>
<dbReference type="InterPro" id="IPR007472">
    <property type="entry name" value="N-end_Aminoacyl_Trfase_C"/>
</dbReference>
<feature type="domain" description="N-end aminoacyl transferase N-terminal" evidence="4">
    <location>
        <begin position="22"/>
        <end position="90"/>
    </location>
</feature>
<comment type="caution">
    <text evidence="6">The sequence shown here is derived from an EMBL/GenBank/DDBJ whole genome shotgun (WGS) entry which is preliminary data.</text>
</comment>
<evidence type="ECO:0000256" key="2">
    <source>
        <dbReference type="ARBA" id="ARBA00022679"/>
    </source>
</evidence>
<dbReference type="Pfam" id="PF04377">
    <property type="entry name" value="ATE_C"/>
    <property type="match status" value="1"/>
</dbReference>
<dbReference type="PANTHER" id="PTHR21367:SF1">
    <property type="entry name" value="ARGINYL-TRNA--PROTEIN TRANSFERASE 1"/>
    <property type="match status" value="1"/>
</dbReference>
<dbReference type="InterPro" id="IPR007471">
    <property type="entry name" value="N-end_Aminoacyl_Trfase_N"/>
</dbReference>
<dbReference type="InterPro" id="IPR016181">
    <property type="entry name" value="Acyl_CoA_acyltransferase"/>
</dbReference>
<evidence type="ECO:0000259" key="4">
    <source>
        <dbReference type="Pfam" id="PF04376"/>
    </source>
</evidence>
<dbReference type="InterPro" id="IPR017138">
    <property type="entry name" value="Asp_Glu_LeuTrfase"/>
</dbReference>
<dbReference type="GO" id="GO:0004057">
    <property type="term" value="F:arginyl-tRNA--protein transferase activity"/>
    <property type="evidence" value="ECO:0007669"/>
    <property type="project" value="UniProtKB-EC"/>
</dbReference>
<proteinExistence type="predicted"/>
<dbReference type="AlphaFoldDB" id="A0A833LYW7"/>
<dbReference type="EMBL" id="WBUI01000008">
    <property type="protein sequence ID" value="KAB2932745.1"/>
    <property type="molecule type" value="Genomic_DNA"/>
</dbReference>
<dbReference type="GO" id="GO:0008914">
    <property type="term" value="F:leucyl-tRNA--protein transferase activity"/>
    <property type="evidence" value="ECO:0007669"/>
    <property type="project" value="InterPro"/>
</dbReference>
<dbReference type="SUPFAM" id="SSF55729">
    <property type="entry name" value="Acyl-CoA N-acyltransferases (Nat)"/>
    <property type="match status" value="1"/>
</dbReference>
<evidence type="ECO:0000313" key="6">
    <source>
        <dbReference type="EMBL" id="KAB2932745.1"/>
    </source>
</evidence>
<protein>
    <submittedName>
        <fullName evidence="6">Arginyltransferase</fullName>
        <ecNumber evidence="6">2.3.2.8</ecNumber>
    </submittedName>
</protein>
<dbReference type="NCBIfam" id="NF002346">
    <property type="entry name" value="PRK01305.2-3"/>
    <property type="match status" value="1"/>
</dbReference>
<dbReference type="PANTHER" id="PTHR21367">
    <property type="entry name" value="ARGININE-TRNA-PROTEIN TRANSFERASE 1"/>
    <property type="match status" value="1"/>
</dbReference>
<reference evidence="6 7" key="1">
    <citation type="submission" date="2019-10" db="EMBL/GenBank/DDBJ databases">
        <title>Extracellular Electron Transfer in a Candidatus Methanoperedens spp. Enrichment Culture.</title>
        <authorList>
            <person name="Berger S."/>
            <person name="Rangel Shaw D."/>
            <person name="Berben T."/>
            <person name="In 'T Zandt M."/>
            <person name="Frank J."/>
            <person name="Reimann J."/>
            <person name="Jetten M.S.M."/>
            <person name="Welte C.U."/>
        </authorList>
    </citation>
    <scope>NUCLEOTIDE SEQUENCE [LARGE SCALE GENOMIC DNA]</scope>
    <source>
        <strain evidence="6">SB12</strain>
    </source>
</reference>
<feature type="domain" description="N-end rule aminoacyl transferase C-terminal" evidence="5">
    <location>
        <begin position="112"/>
        <end position="233"/>
    </location>
</feature>
<evidence type="ECO:0000256" key="1">
    <source>
        <dbReference type="ARBA" id="ARBA00022490"/>
    </source>
</evidence>
<keyword evidence="1" id="KW-0963">Cytoplasm</keyword>
<keyword evidence="3 6" id="KW-0012">Acyltransferase</keyword>
<dbReference type="PIRSF" id="PIRSF037208">
    <property type="entry name" value="ATE_pro_prd"/>
    <property type="match status" value="1"/>
</dbReference>
<dbReference type="Pfam" id="PF04376">
    <property type="entry name" value="ATE_N"/>
    <property type="match status" value="1"/>
</dbReference>